<evidence type="ECO:0000313" key="4">
    <source>
        <dbReference type="Proteomes" id="UP000248627"/>
    </source>
</evidence>
<dbReference type="PANTHER" id="PTHR46553">
    <property type="entry name" value="ADENINE NUCLEOTIDE ALPHA HYDROLASES-LIKE SUPERFAMILY PROTEIN"/>
    <property type="match status" value="1"/>
</dbReference>
<comment type="similarity">
    <text evidence="1">Belongs to the universal stress protein A family.</text>
</comment>
<sequence>MVGNAGAPVVVGVDGSEIALHAVRAAAREAAFRHRPLRIVHAFIWPLMNVPLGPAPGAPGDGGLRNQAERCLAEAVAEAGKVAPEVPVTGAVIDGAATPVLLAEARDAALIVLGNRGLGGFAGLLLGSVAVQVSAHADCPVLVIRGESRADGPVVVGVDGSELSQQAVRFAFEEAAWRGSDLVAVHAWLYPTPAGPGDILPLVYDLDAFREAEERTLAEAVAGWSERYPEVTVRRRLVRGSPASALVEESRDAQLTVVGARGRGALKGLLLGSVSHTVLHHAHSPLAIVRKLRTVEGT</sequence>
<dbReference type="OrthoDB" id="3174546at2"/>
<dbReference type="InterPro" id="IPR014729">
    <property type="entry name" value="Rossmann-like_a/b/a_fold"/>
</dbReference>
<accession>A0A2W2CNC0</accession>
<name>A0A2W2CNC0_9ACTN</name>
<dbReference type="InterPro" id="IPR006016">
    <property type="entry name" value="UspA"/>
</dbReference>
<dbReference type="Proteomes" id="UP000248627">
    <property type="component" value="Unassembled WGS sequence"/>
</dbReference>
<reference evidence="3 4" key="1">
    <citation type="submission" date="2018-01" db="EMBL/GenBank/DDBJ databases">
        <title>Draft genome sequence of Jishengella endophytica.</title>
        <authorList>
            <person name="Sahin N."/>
            <person name="Ay H."/>
            <person name="Saygin H."/>
        </authorList>
    </citation>
    <scope>NUCLEOTIDE SEQUENCE [LARGE SCALE GENOMIC DNA]</scope>
    <source>
        <strain evidence="3 4">DSM 45430</strain>
    </source>
</reference>
<dbReference type="InterPro" id="IPR006015">
    <property type="entry name" value="Universal_stress_UspA"/>
</dbReference>
<dbReference type="RefSeq" id="WP_111244526.1">
    <property type="nucleotide sequence ID" value="NZ_AP023358.1"/>
</dbReference>
<comment type="caution">
    <text evidence="3">The sequence shown here is derived from an EMBL/GenBank/DDBJ whole genome shotgun (WGS) entry which is preliminary data.</text>
</comment>
<dbReference type="Pfam" id="PF00582">
    <property type="entry name" value="Usp"/>
    <property type="match status" value="2"/>
</dbReference>
<feature type="domain" description="UspA" evidence="2">
    <location>
        <begin position="153"/>
        <end position="290"/>
    </location>
</feature>
<keyword evidence="4" id="KW-1185">Reference proteome</keyword>
<gene>
    <name evidence="3" type="ORF">C1I93_18320</name>
</gene>
<evidence type="ECO:0000259" key="2">
    <source>
        <dbReference type="Pfam" id="PF00582"/>
    </source>
</evidence>
<dbReference type="Gene3D" id="3.40.50.620">
    <property type="entry name" value="HUPs"/>
    <property type="match status" value="2"/>
</dbReference>
<organism evidence="3 4">
    <name type="scientific">Micromonospora endophytica</name>
    <dbReference type="NCBI Taxonomy" id="515350"/>
    <lineage>
        <taxon>Bacteria</taxon>
        <taxon>Bacillati</taxon>
        <taxon>Actinomycetota</taxon>
        <taxon>Actinomycetes</taxon>
        <taxon>Micromonosporales</taxon>
        <taxon>Micromonosporaceae</taxon>
        <taxon>Micromonospora</taxon>
    </lineage>
</organism>
<evidence type="ECO:0000313" key="3">
    <source>
        <dbReference type="EMBL" id="PZF93168.1"/>
    </source>
</evidence>
<feature type="domain" description="UspA" evidence="2">
    <location>
        <begin position="9"/>
        <end position="145"/>
    </location>
</feature>
<dbReference type="SUPFAM" id="SSF52402">
    <property type="entry name" value="Adenine nucleotide alpha hydrolases-like"/>
    <property type="match status" value="2"/>
</dbReference>
<protein>
    <submittedName>
        <fullName evidence="3">Universal stress protein UspA</fullName>
    </submittedName>
</protein>
<dbReference type="PRINTS" id="PR01438">
    <property type="entry name" value="UNVRSLSTRESS"/>
</dbReference>
<dbReference type="AlphaFoldDB" id="A0A2W2CNC0"/>
<proteinExistence type="inferred from homology"/>
<dbReference type="PANTHER" id="PTHR46553:SF3">
    <property type="entry name" value="ADENINE NUCLEOTIDE ALPHA HYDROLASES-LIKE SUPERFAMILY PROTEIN"/>
    <property type="match status" value="1"/>
</dbReference>
<evidence type="ECO:0000256" key="1">
    <source>
        <dbReference type="ARBA" id="ARBA00008791"/>
    </source>
</evidence>
<dbReference type="EMBL" id="POTX01000127">
    <property type="protein sequence ID" value="PZF93168.1"/>
    <property type="molecule type" value="Genomic_DNA"/>
</dbReference>